<gene>
    <name evidence="2" type="ORF">A3J15_03645</name>
</gene>
<sequence length="61" mass="6138">MSIGGSSGQILGASTSIAAGVTVLPYTGINSLNSILPIVAIGVGITVLSALIITRIIRIFR</sequence>
<name>A0A1F7JJV1_9BACT</name>
<keyword evidence="1" id="KW-1133">Transmembrane helix</keyword>
<dbReference type="Proteomes" id="UP000176376">
    <property type="component" value="Unassembled WGS sequence"/>
</dbReference>
<organism evidence="2 3">
    <name type="scientific">Candidatus Roizmanbacteria bacterium RIFCSPLOWO2_02_FULL_38_10</name>
    <dbReference type="NCBI Taxonomy" id="1802074"/>
    <lineage>
        <taxon>Bacteria</taxon>
        <taxon>Candidatus Roizmaniibacteriota</taxon>
    </lineage>
</organism>
<evidence type="ECO:0000313" key="3">
    <source>
        <dbReference type="Proteomes" id="UP000176376"/>
    </source>
</evidence>
<protein>
    <submittedName>
        <fullName evidence="2">Uncharacterized protein</fullName>
    </submittedName>
</protein>
<keyword evidence="1" id="KW-0472">Membrane</keyword>
<proteinExistence type="predicted"/>
<accession>A0A1F7JJV1</accession>
<comment type="caution">
    <text evidence="2">The sequence shown here is derived from an EMBL/GenBank/DDBJ whole genome shotgun (WGS) entry which is preliminary data.</text>
</comment>
<dbReference type="EMBL" id="MGAY01000050">
    <property type="protein sequence ID" value="OGK55890.1"/>
    <property type="molecule type" value="Genomic_DNA"/>
</dbReference>
<dbReference type="STRING" id="1802074.A3J15_03645"/>
<evidence type="ECO:0000256" key="1">
    <source>
        <dbReference type="SAM" id="Phobius"/>
    </source>
</evidence>
<feature type="transmembrane region" description="Helical" evidence="1">
    <location>
        <begin position="34"/>
        <end position="57"/>
    </location>
</feature>
<dbReference type="AlphaFoldDB" id="A0A1F7JJV1"/>
<keyword evidence="1" id="KW-0812">Transmembrane</keyword>
<reference evidence="2 3" key="1">
    <citation type="journal article" date="2016" name="Nat. Commun.">
        <title>Thousands of microbial genomes shed light on interconnected biogeochemical processes in an aquifer system.</title>
        <authorList>
            <person name="Anantharaman K."/>
            <person name="Brown C.T."/>
            <person name="Hug L.A."/>
            <person name="Sharon I."/>
            <person name="Castelle C.J."/>
            <person name="Probst A.J."/>
            <person name="Thomas B.C."/>
            <person name="Singh A."/>
            <person name="Wilkins M.J."/>
            <person name="Karaoz U."/>
            <person name="Brodie E.L."/>
            <person name="Williams K.H."/>
            <person name="Hubbard S.S."/>
            <person name="Banfield J.F."/>
        </authorList>
    </citation>
    <scope>NUCLEOTIDE SEQUENCE [LARGE SCALE GENOMIC DNA]</scope>
</reference>
<evidence type="ECO:0000313" key="2">
    <source>
        <dbReference type="EMBL" id="OGK55890.1"/>
    </source>
</evidence>